<protein>
    <submittedName>
        <fullName evidence="3">Alpha/beta hydrolase</fullName>
    </submittedName>
</protein>
<evidence type="ECO:0000256" key="1">
    <source>
        <dbReference type="ARBA" id="ARBA00022801"/>
    </source>
</evidence>
<sequence>MLSGCSGTDFLNTVNRAGHYQTAKDVAYGPLERQRLDIYRPQASANACVIVFVYGGSWDSGAKEQYGFVAAALARHGYTVVVPDYRLYPEVKHPEFIADVAKAVASEPVQTLLEGNSLVMMGHSAGAMIAGLISYDAKYLQAEGLSPDIIAAYVALAGPHDYFLPTQKSRWTNIFGDDETKQVDALTVNHVTPKNPPTLILHGADDETVTPRSAVSLEQKLTAAGVPVTRKTYPGVTHVKLLAAMGRPLGFLAPTLDDVDEFLRRRCDGASL</sequence>
<dbReference type="InterPro" id="IPR029058">
    <property type="entry name" value="AB_hydrolase_fold"/>
</dbReference>
<accession>A0ABV7HMM7</accession>
<dbReference type="PANTHER" id="PTHR48081:SF9">
    <property type="entry name" value="CARBOXYLESTERASE"/>
    <property type="match status" value="1"/>
</dbReference>
<gene>
    <name evidence="3" type="ORF">ACFOEB_02135</name>
</gene>
<keyword evidence="4" id="KW-1185">Reference proteome</keyword>
<proteinExistence type="predicted"/>
<reference evidence="4" key="1">
    <citation type="journal article" date="2019" name="Int. J. Syst. Evol. Microbiol.">
        <title>The Global Catalogue of Microorganisms (GCM) 10K type strain sequencing project: providing services to taxonomists for standard genome sequencing and annotation.</title>
        <authorList>
            <consortium name="The Broad Institute Genomics Platform"/>
            <consortium name="The Broad Institute Genome Sequencing Center for Infectious Disease"/>
            <person name="Wu L."/>
            <person name="Ma J."/>
        </authorList>
    </citation>
    <scope>NUCLEOTIDE SEQUENCE [LARGE SCALE GENOMIC DNA]</scope>
    <source>
        <strain evidence="4">KCTC 52141</strain>
    </source>
</reference>
<dbReference type="Gene3D" id="3.40.50.1820">
    <property type="entry name" value="alpha/beta hydrolase"/>
    <property type="match status" value="1"/>
</dbReference>
<comment type="caution">
    <text evidence="3">The sequence shown here is derived from an EMBL/GenBank/DDBJ whole genome shotgun (WGS) entry which is preliminary data.</text>
</comment>
<organism evidence="3 4">
    <name type="scientific">Gilvimarinus japonicus</name>
    <dbReference type="NCBI Taxonomy" id="1796469"/>
    <lineage>
        <taxon>Bacteria</taxon>
        <taxon>Pseudomonadati</taxon>
        <taxon>Pseudomonadota</taxon>
        <taxon>Gammaproteobacteria</taxon>
        <taxon>Cellvibrionales</taxon>
        <taxon>Cellvibrionaceae</taxon>
        <taxon>Gilvimarinus</taxon>
    </lineage>
</organism>
<dbReference type="PANTHER" id="PTHR48081">
    <property type="entry name" value="AB HYDROLASE SUPERFAMILY PROTEIN C4A8.06C"/>
    <property type="match status" value="1"/>
</dbReference>
<evidence type="ECO:0000313" key="3">
    <source>
        <dbReference type="EMBL" id="MFC3153984.1"/>
    </source>
</evidence>
<feature type="domain" description="BD-FAE-like" evidence="2">
    <location>
        <begin position="36"/>
        <end position="221"/>
    </location>
</feature>
<dbReference type="Pfam" id="PF20434">
    <property type="entry name" value="BD-FAE"/>
    <property type="match status" value="1"/>
</dbReference>
<dbReference type="InterPro" id="IPR049492">
    <property type="entry name" value="BD-FAE-like_dom"/>
</dbReference>
<keyword evidence="1 3" id="KW-0378">Hydrolase</keyword>
<dbReference type="SUPFAM" id="SSF53474">
    <property type="entry name" value="alpha/beta-Hydrolases"/>
    <property type="match status" value="1"/>
</dbReference>
<dbReference type="InterPro" id="IPR050300">
    <property type="entry name" value="GDXG_lipolytic_enzyme"/>
</dbReference>
<evidence type="ECO:0000313" key="4">
    <source>
        <dbReference type="Proteomes" id="UP001595548"/>
    </source>
</evidence>
<dbReference type="Proteomes" id="UP001595548">
    <property type="component" value="Unassembled WGS sequence"/>
</dbReference>
<evidence type="ECO:0000259" key="2">
    <source>
        <dbReference type="Pfam" id="PF20434"/>
    </source>
</evidence>
<dbReference type="EMBL" id="JBHRTL010000003">
    <property type="protein sequence ID" value="MFC3153984.1"/>
    <property type="molecule type" value="Genomic_DNA"/>
</dbReference>
<dbReference type="GO" id="GO:0016787">
    <property type="term" value="F:hydrolase activity"/>
    <property type="evidence" value="ECO:0007669"/>
    <property type="project" value="UniProtKB-KW"/>
</dbReference>
<dbReference type="RefSeq" id="WP_382414064.1">
    <property type="nucleotide sequence ID" value="NZ_AP031500.1"/>
</dbReference>
<name>A0ABV7HMM7_9GAMM</name>